<evidence type="ECO:0000313" key="8">
    <source>
        <dbReference type="EMBL" id="AHZ46165.1"/>
    </source>
</evidence>
<dbReference type="PANTHER" id="PTHR23522">
    <property type="entry name" value="BLL5896 PROTEIN"/>
    <property type="match status" value="1"/>
</dbReference>
<feature type="transmembrane region" description="Helical" evidence="7">
    <location>
        <begin position="104"/>
        <end position="128"/>
    </location>
</feature>
<keyword evidence="5 7" id="KW-1133">Transmembrane helix</keyword>
<dbReference type="GO" id="GO:0005886">
    <property type="term" value="C:plasma membrane"/>
    <property type="evidence" value="ECO:0007669"/>
    <property type="project" value="UniProtKB-SubCell"/>
</dbReference>
<dbReference type="SUPFAM" id="SSF103473">
    <property type="entry name" value="MFS general substrate transporter"/>
    <property type="match status" value="1"/>
</dbReference>
<keyword evidence="6 7" id="KW-0472">Membrane</keyword>
<feature type="transmembrane region" description="Helical" evidence="7">
    <location>
        <begin position="280"/>
        <end position="301"/>
    </location>
</feature>
<evidence type="ECO:0000256" key="4">
    <source>
        <dbReference type="ARBA" id="ARBA00022692"/>
    </source>
</evidence>
<keyword evidence="3" id="KW-1003">Cell membrane</keyword>
<comment type="subcellular location">
    <subcellularLocation>
        <location evidence="1">Cell membrane</location>
        <topology evidence="1">Multi-pass membrane protein</topology>
    </subcellularLocation>
</comment>
<gene>
    <name evidence="8" type="ORF">5d7</name>
</gene>
<evidence type="ECO:0000256" key="1">
    <source>
        <dbReference type="ARBA" id="ARBA00004651"/>
    </source>
</evidence>
<evidence type="ECO:0000256" key="5">
    <source>
        <dbReference type="ARBA" id="ARBA00022989"/>
    </source>
</evidence>
<feature type="transmembrane region" description="Helical" evidence="7">
    <location>
        <begin position="345"/>
        <end position="366"/>
    </location>
</feature>
<feature type="transmembrane region" description="Helical" evidence="7">
    <location>
        <begin position="12"/>
        <end position="30"/>
    </location>
</feature>
<reference evidence="8" key="1">
    <citation type="submission" date="2014-02" db="EMBL/GenBank/DDBJ databases">
        <title>Screening of novel PKS from marine sediment.</title>
        <authorList>
            <person name="Xie F."/>
            <person name="Fu C."/>
            <person name="Dai H."/>
            <person name="Zhang L."/>
        </authorList>
    </citation>
    <scope>NUCLEOTIDE SEQUENCE</scope>
</reference>
<dbReference type="Pfam" id="PF03825">
    <property type="entry name" value="Nuc_H_symport"/>
    <property type="match status" value="1"/>
</dbReference>
<evidence type="ECO:0000256" key="3">
    <source>
        <dbReference type="ARBA" id="ARBA00022475"/>
    </source>
</evidence>
<dbReference type="GO" id="GO:0015213">
    <property type="term" value="F:uridine transmembrane transporter activity"/>
    <property type="evidence" value="ECO:0007669"/>
    <property type="project" value="TreeGrafter"/>
</dbReference>
<feature type="transmembrane region" description="Helical" evidence="7">
    <location>
        <begin position="167"/>
        <end position="187"/>
    </location>
</feature>
<feature type="transmembrane region" description="Helical" evidence="7">
    <location>
        <begin position="386"/>
        <end position="405"/>
    </location>
</feature>
<dbReference type="InterPro" id="IPR036259">
    <property type="entry name" value="MFS_trans_sf"/>
</dbReference>
<evidence type="ECO:0000256" key="6">
    <source>
        <dbReference type="ARBA" id="ARBA00023136"/>
    </source>
</evidence>
<keyword evidence="2" id="KW-0813">Transport</keyword>
<proteinExistence type="predicted"/>
<name>A0A059U0E7_9BACT</name>
<evidence type="ECO:0000256" key="2">
    <source>
        <dbReference type="ARBA" id="ARBA00022448"/>
    </source>
</evidence>
<keyword evidence="4 7" id="KW-0812">Transmembrane</keyword>
<dbReference type="AlphaFoldDB" id="A0A059U0E7"/>
<dbReference type="InterPro" id="IPR004740">
    <property type="entry name" value="Nuc_H_symport"/>
</dbReference>
<dbReference type="PANTHER" id="PTHR23522:SF4">
    <property type="entry name" value="NUCLEOSIDE PERMEASE NUPG-RELATED"/>
    <property type="match status" value="1"/>
</dbReference>
<feature type="transmembrane region" description="Helical" evidence="7">
    <location>
        <begin position="217"/>
        <end position="235"/>
    </location>
</feature>
<dbReference type="GO" id="GO:0015212">
    <property type="term" value="F:cytidine transmembrane transporter activity"/>
    <property type="evidence" value="ECO:0007669"/>
    <property type="project" value="TreeGrafter"/>
</dbReference>
<feature type="transmembrane region" description="Helical" evidence="7">
    <location>
        <begin position="307"/>
        <end position="333"/>
    </location>
</feature>
<evidence type="ECO:0000256" key="7">
    <source>
        <dbReference type="SAM" id="Phobius"/>
    </source>
</evidence>
<sequence>MSGTVQRSSLGLFITLSVMMFMLFFVWGAWYVTMGTFMIARGLTDSIGSAYSVAPIAAIVTPFFMGVFADRLVNAEKLQGGLMILSAVAISAAPRFAAPETSRIYLGLLLAHTLCFMPNLALSNTVCLKHLADPDRDYPIVRVFATAGWIVAGLVVSFVFKAEKSPVQFYVAGAAALAVGVYSFFLPRTPPPARGKKVRLGELYGADTLPYFRHHSFAVFMFASLLVCVGMMPYWSLGSPFANSVGIERTGGFFTMGQIAELFVLALILPVFIKRFGIKWTMIVGMSCWVVRFLLFAAAATQTGAPMMTMMVMAVILHGFSYDFVFISGYLYVDRHVGEEVRAQAQGLLVVFTQGIGFLLSSQIFAGLLFNRIVGPTGGAEEWQRYWLIPFGYIAVILVLFWILFREDKTPPSGKILSAATMDPHETQP</sequence>
<protein>
    <submittedName>
        <fullName evidence="8">Major facilitator transporter</fullName>
    </submittedName>
</protein>
<feature type="transmembrane region" description="Helical" evidence="7">
    <location>
        <begin position="140"/>
        <end position="161"/>
    </location>
</feature>
<dbReference type="Gene3D" id="1.20.1250.20">
    <property type="entry name" value="MFS general substrate transporter like domains"/>
    <property type="match status" value="2"/>
</dbReference>
<feature type="transmembrane region" description="Helical" evidence="7">
    <location>
        <begin position="255"/>
        <end position="273"/>
    </location>
</feature>
<accession>A0A059U0E7</accession>
<feature type="transmembrane region" description="Helical" evidence="7">
    <location>
        <begin position="50"/>
        <end position="69"/>
    </location>
</feature>
<organism evidence="8">
    <name type="scientific">uncultured bacterium 12-5D</name>
    <dbReference type="NCBI Taxonomy" id="1497524"/>
    <lineage>
        <taxon>Bacteria</taxon>
        <taxon>environmental samples</taxon>
    </lineage>
</organism>
<dbReference type="EMBL" id="KJ508012">
    <property type="protein sequence ID" value="AHZ46165.1"/>
    <property type="molecule type" value="Genomic_DNA"/>
</dbReference>